<dbReference type="Proteomes" id="UP000320948">
    <property type="component" value="Unassembled WGS sequence"/>
</dbReference>
<protein>
    <submittedName>
        <fullName evidence="1">Uncharacterized protein</fullName>
    </submittedName>
</protein>
<accession>A0A6N4RBP5</accession>
<evidence type="ECO:0000313" key="2">
    <source>
        <dbReference type="Proteomes" id="UP000320948"/>
    </source>
</evidence>
<gene>
    <name evidence="1" type="ORF">DI628_06070</name>
</gene>
<reference evidence="1 2" key="1">
    <citation type="journal article" date="2017" name="Nat. Commun.">
        <title>In situ click chemistry generation of cyclooxygenase-2 inhibitors.</title>
        <authorList>
            <person name="Bhardwaj A."/>
            <person name="Kaur J."/>
            <person name="Wuest M."/>
            <person name="Wuest F."/>
        </authorList>
    </citation>
    <scope>NUCLEOTIDE SEQUENCE [LARGE SCALE GENOMIC DNA]</scope>
    <source>
        <strain evidence="1">S2_018_000_R2_106</strain>
    </source>
</reference>
<organism evidence="1 2">
    <name type="scientific">Blastochloris viridis</name>
    <name type="common">Rhodopseudomonas viridis</name>
    <dbReference type="NCBI Taxonomy" id="1079"/>
    <lineage>
        <taxon>Bacteria</taxon>
        <taxon>Pseudomonadati</taxon>
        <taxon>Pseudomonadota</taxon>
        <taxon>Alphaproteobacteria</taxon>
        <taxon>Hyphomicrobiales</taxon>
        <taxon>Blastochloridaceae</taxon>
        <taxon>Blastochloris</taxon>
    </lineage>
</organism>
<dbReference type="EMBL" id="VAFM01000002">
    <property type="protein sequence ID" value="TKW60466.1"/>
    <property type="molecule type" value="Genomic_DNA"/>
</dbReference>
<comment type="caution">
    <text evidence="1">The sequence shown here is derived from an EMBL/GenBank/DDBJ whole genome shotgun (WGS) entry which is preliminary data.</text>
</comment>
<name>A0A6N4RBP5_BLAVI</name>
<evidence type="ECO:0000313" key="1">
    <source>
        <dbReference type="EMBL" id="TKW60466.1"/>
    </source>
</evidence>
<proteinExistence type="predicted"/>
<sequence length="169" mass="18979">MSTVLQESHYLLQTFHFSHQENDGNNVYYGKTEKTAFKPEFSGLLGTTVWSASGPVHIQLRSVDAPSKGGMIQLQGKECEILLQKDYTPLWLTVFNFVTHPLILIPVHQDCGLLADIQRIPTRKSNTDESKANLERLTSKYHVIIPSRPGRTPSPRPLSPLDYLHAQAA</sequence>
<dbReference type="AlphaFoldDB" id="A0A6N4RBP5"/>